<dbReference type="OrthoDB" id="1337545at2"/>
<gene>
    <name evidence="1" type="ORF">SAMN02927903_02151</name>
</gene>
<dbReference type="AlphaFoldDB" id="A0A1G5I812"/>
<accession>A0A1G5I812</accession>
<dbReference type="STRING" id="490189.SAMN02927903_02151"/>
<sequence>MLFSELTLAQHDYFAPIQFNCQLGKTEQHAGGLSVSVTLANQKTVSVPQAGLENNTSYDKNVFSVFFTITNNGPDEVLISDWVFRAICPENNMGLAWQEHSSVPLVAAYVPFDQYLVLAPGDKRSFFSAETDFYWCLPKNQSALMTSPQYVSVVIICVKRAVANVAATPSGSTNTTQQQKNSPLDQTFVDMIESVKKAYAAGDSAKAEALKTEVLELAGHVYPDRLTEIGEMMSPPVVKKAQPVAAAPNPSAASPSNIKTAEHGGNYSDWLFMNSDKAVQVRYMLEKTEGDIGYFSVQFRVNHDDAIFCTYPNCEGYIATFSYPTPDNQTSVYHHLKIYNSYRQIYTLPELMPLRMHFADGSKRMLLKQGFFYTTAQNPNPMPADTMFYNCVDNILSDDPKNRCTRGGWRDIYKESEAIILK</sequence>
<keyword evidence="2" id="KW-1185">Reference proteome</keyword>
<dbReference type="RefSeq" id="WP_091143276.1">
    <property type="nucleotide sequence ID" value="NZ_FMVF01000009.1"/>
</dbReference>
<evidence type="ECO:0000313" key="1">
    <source>
        <dbReference type="EMBL" id="SCY72107.1"/>
    </source>
</evidence>
<dbReference type="EMBL" id="FMVF01000009">
    <property type="protein sequence ID" value="SCY72107.1"/>
    <property type="molecule type" value="Genomic_DNA"/>
</dbReference>
<protein>
    <submittedName>
        <fullName evidence="1">Uncharacterized protein</fullName>
    </submittedName>
</protein>
<reference evidence="1 2" key="1">
    <citation type="submission" date="2016-10" db="EMBL/GenBank/DDBJ databases">
        <authorList>
            <person name="de Groot N.N."/>
        </authorList>
    </citation>
    <scope>NUCLEOTIDE SEQUENCE [LARGE SCALE GENOMIC DNA]</scope>
    <source>
        <strain evidence="1 2">CGMCC 1.7031</strain>
    </source>
</reference>
<organism evidence="1 2">
    <name type="scientific">Flavobacterium caeni</name>
    <dbReference type="NCBI Taxonomy" id="490189"/>
    <lineage>
        <taxon>Bacteria</taxon>
        <taxon>Pseudomonadati</taxon>
        <taxon>Bacteroidota</taxon>
        <taxon>Flavobacteriia</taxon>
        <taxon>Flavobacteriales</taxon>
        <taxon>Flavobacteriaceae</taxon>
        <taxon>Flavobacterium</taxon>
    </lineage>
</organism>
<proteinExistence type="predicted"/>
<dbReference type="Proteomes" id="UP000199354">
    <property type="component" value="Unassembled WGS sequence"/>
</dbReference>
<name>A0A1G5I812_9FLAO</name>
<evidence type="ECO:0000313" key="2">
    <source>
        <dbReference type="Proteomes" id="UP000199354"/>
    </source>
</evidence>